<proteinExistence type="predicted"/>
<reference evidence="1" key="1">
    <citation type="journal article" date="2023" name="Comput. Struct. Biotechnol. J.">
        <title>Discovery of a novel marine Bacteroidetes with a rich repertoire of carbohydrate-active enzymes.</title>
        <authorList>
            <person name="Chen B."/>
            <person name="Liu G."/>
            <person name="Chen Q."/>
            <person name="Wang H."/>
            <person name="Liu L."/>
            <person name="Tang K."/>
        </authorList>
    </citation>
    <scope>NUCLEOTIDE SEQUENCE</scope>
    <source>
        <strain evidence="1">TK19036</strain>
    </source>
</reference>
<gene>
    <name evidence="1" type="ORF">K4G66_06370</name>
</gene>
<protein>
    <submittedName>
        <fullName evidence="1">Uncharacterized protein</fullName>
    </submittedName>
</protein>
<organism evidence="1">
    <name type="scientific">Roseihalotalea indica</name>
    <dbReference type="NCBI Taxonomy" id="2867963"/>
    <lineage>
        <taxon>Bacteria</taxon>
        <taxon>Pseudomonadati</taxon>
        <taxon>Bacteroidota</taxon>
        <taxon>Cytophagia</taxon>
        <taxon>Cytophagales</taxon>
        <taxon>Catalimonadaceae</taxon>
        <taxon>Roseihalotalea</taxon>
    </lineage>
</organism>
<reference evidence="1" key="2">
    <citation type="journal article" date="2024" name="Antonie Van Leeuwenhoek">
        <title>Roseihalotalea indica gen. nov., sp. nov., a halophilic Bacteroidetes from mesopelagic Southwest Indian Ocean with higher carbohydrate metabolic potential.</title>
        <authorList>
            <person name="Chen B."/>
            <person name="Zhang M."/>
            <person name="Lin D."/>
            <person name="Ye J."/>
            <person name="Tang K."/>
        </authorList>
    </citation>
    <scope>NUCLEOTIDE SEQUENCE</scope>
    <source>
        <strain evidence="1">TK19036</strain>
    </source>
</reference>
<dbReference type="EMBL" id="CP120682">
    <property type="protein sequence ID" value="WKN38325.1"/>
    <property type="molecule type" value="Genomic_DNA"/>
</dbReference>
<dbReference type="AlphaFoldDB" id="A0AA49GT00"/>
<name>A0AA49GT00_9BACT</name>
<evidence type="ECO:0000313" key="1">
    <source>
        <dbReference type="EMBL" id="WKN38325.1"/>
    </source>
</evidence>
<sequence>MNFTTNEEEVDFEKCLKNGDKIILAFTTALIEIVQLLHAANVSNLPIIIHELEYYAVVSEQNDKANGTERVQEFIDWISQMNNEDEAY</sequence>
<accession>A0AA49GT00</accession>